<reference evidence="1" key="1">
    <citation type="submission" date="2022-01" db="EMBL/GenBank/DDBJ databases">
        <authorList>
            <person name="Jo J.-H."/>
            <person name="Im W.-T."/>
        </authorList>
    </citation>
    <scope>NUCLEOTIDE SEQUENCE</scope>
    <source>
        <strain evidence="1">NA20</strain>
    </source>
</reference>
<proteinExistence type="predicted"/>
<evidence type="ECO:0008006" key="3">
    <source>
        <dbReference type="Google" id="ProtNLM"/>
    </source>
</evidence>
<sequence length="292" mass="32763">MRKLDRSRIPIPLSLTDPLQSGITETTLAIKFFTSKRVNGKFTYKAYQAPEVKKAVSDLCYDKCAYCESLVLAIDDGDVEHFRPKGEVTLDDSTSLKPGYYWLAATWENLFLSCKHCNQARKQPTPSGAVTTLGKKNQFPLSDNRKRIRSHNRKINLEEPYRLLINPCLEDPLKFLEFTKDGLVYPIKKTNAVIYRKAEVSIEVFALLRKKLVEARAKQALTVLSALETLDGLINLVNSGGITSAAMSNAQKLLQDHIKGLKKFTQPGQLFSGMSLSLIQKHLKKAGISFRA</sequence>
<name>A0ABS9KK29_9BACT</name>
<dbReference type="EMBL" id="JAKLTR010000001">
    <property type="protein sequence ID" value="MCG2612678.1"/>
    <property type="molecule type" value="Genomic_DNA"/>
</dbReference>
<evidence type="ECO:0000313" key="1">
    <source>
        <dbReference type="EMBL" id="MCG2612678.1"/>
    </source>
</evidence>
<dbReference type="RefSeq" id="WP_237867907.1">
    <property type="nucleotide sequence ID" value="NZ_JAKLTR010000001.1"/>
</dbReference>
<protein>
    <recommendedName>
        <fullName evidence="3">TIGR02646 family protein</fullName>
    </recommendedName>
</protein>
<comment type="caution">
    <text evidence="1">The sequence shown here is derived from an EMBL/GenBank/DDBJ whole genome shotgun (WGS) entry which is preliminary data.</text>
</comment>
<keyword evidence="2" id="KW-1185">Reference proteome</keyword>
<organism evidence="1 2">
    <name type="scientific">Terrimonas ginsenosidimutans</name>
    <dbReference type="NCBI Taxonomy" id="2908004"/>
    <lineage>
        <taxon>Bacteria</taxon>
        <taxon>Pseudomonadati</taxon>
        <taxon>Bacteroidota</taxon>
        <taxon>Chitinophagia</taxon>
        <taxon>Chitinophagales</taxon>
        <taxon>Chitinophagaceae</taxon>
        <taxon>Terrimonas</taxon>
    </lineage>
</organism>
<gene>
    <name evidence="1" type="ORF">LZZ85_00240</name>
</gene>
<accession>A0ABS9KK29</accession>
<dbReference type="Proteomes" id="UP001165367">
    <property type="component" value="Unassembled WGS sequence"/>
</dbReference>
<dbReference type="Gene3D" id="1.10.30.50">
    <property type="match status" value="1"/>
</dbReference>
<evidence type="ECO:0000313" key="2">
    <source>
        <dbReference type="Proteomes" id="UP001165367"/>
    </source>
</evidence>